<keyword evidence="7" id="KW-1185">Reference proteome</keyword>
<accession>A0ABS5AYG6</accession>
<comment type="similarity">
    <text evidence="1 4">Belongs to the bacterial solute-binding protein 9 family.</text>
</comment>
<keyword evidence="3" id="KW-0732">Signal</keyword>
<dbReference type="Gene3D" id="3.40.50.1980">
    <property type="entry name" value="Nitrogenase molybdenum iron protein domain"/>
    <property type="match status" value="2"/>
</dbReference>
<evidence type="ECO:0000256" key="1">
    <source>
        <dbReference type="ARBA" id="ARBA00011028"/>
    </source>
</evidence>
<dbReference type="InterPro" id="IPR006128">
    <property type="entry name" value="Lipoprotein_PsaA-like"/>
</dbReference>
<gene>
    <name evidence="6" type="ORF">DHL47_09715</name>
</gene>
<dbReference type="EMBL" id="QFAY01000020">
    <property type="protein sequence ID" value="MBP2621585.1"/>
    <property type="molecule type" value="Genomic_DNA"/>
</dbReference>
<keyword evidence="5" id="KW-0175">Coiled coil</keyword>
<dbReference type="PANTHER" id="PTHR42953">
    <property type="entry name" value="HIGH-AFFINITY ZINC UPTAKE SYSTEM PROTEIN ZNUA-RELATED"/>
    <property type="match status" value="1"/>
</dbReference>
<dbReference type="SUPFAM" id="SSF53807">
    <property type="entry name" value="Helical backbone' metal receptor"/>
    <property type="match status" value="1"/>
</dbReference>
<sequence>MKTNTRLIVFISLLAILSCLLGCQSRKDSVQTRQEPGLKIVTSFYPIYCMVREISGPLNDVRMIQSGSGIHSFEPSANDIAAIYDADVFVYHSRTLESWAGELNPSLQHSAVKVLEASEGMDLDRVAGLEAVEVKEGTDEKSLYDPHTWLDPEKAAEEAQLIANQLSDLDSRHRDIYQANARSLQEKAHQLTEKYQSVFQRCRQKTFVTQHTAFSYLAKRFGLTQLGIAGISPEQEPNPRQLSEIEDFIKDYKVRTIFVESTASPKLAQALVKATGVQLKQLNPLEADPANDKSYFDNLEENLAVLAQDLQQ</sequence>
<feature type="coiled-coil region" evidence="5">
    <location>
        <begin position="174"/>
        <end position="201"/>
    </location>
</feature>
<evidence type="ECO:0000256" key="5">
    <source>
        <dbReference type="SAM" id="Coils"/>
    </source>
</evidence>
<evidence type="ECO:0000313" key="7">
    <source>
        <dbReference type="Proteomes" id="UP001519349"/>
    </source>
</evidence>
<comment type="caution">
    <text evidence="6">The sequence shown here is derived from an EMBL/GenBank/DDBJ whole genome shotgun (WGS) entry which is preliminary data.</text>
</comment>
<keyword evidence="2 4" id="KW-0813">Transport</keyword>
<dbReference type="RefSeq" id="WP_209551685.1">
    <property type="nucleotide sequence ID" value="NZ_QFAY01000020.1"/>
</dbReference>
<dbReference type="PROSITE" id="PS51257">
    <property type="entry name" value="PROKAR_LIPOPROTEIN"/>
    <property type="match status" value="1"/>
</dbReference>
<dbReference type="InterPro" id="IPR006129">
    <property type="entry name" value="AdhesinB"/>
</dbReference>
<dbReference type="PRINTS" id="PR00690">
    <property type="entry name" value="ADHESNFAMILY"/>
</dbReference>
<name>A0ABS5AYG6_9STRE</name>
<dbReference type="InterPro" id="IPR006127">
    <property type="entry name" value="ZnuA-like"/>
</dbReference>
<organism evidence="6 7">
    <name type="scientific">Streptococcus panodentis</name>
    <dbReference type="NCBI Taxonomy" id="1581472"/>
    <lineage>
        <taxon>Bacteria</taxon>
        <taxon>Bacillati</taxon>
        <taxon>Bacillota</taxon>
        <taxon>Bacilli</taxon>
        <taxon>Lactobacillales</taxon>
        <taxon>Streptococcaceae</taxon>
        <taxon>Streptococcus</taxon>
    </lineage>
</organism>
<evidence type="ECO:0000256" key="3">
    <source>
        <dbReference type="ARBA" id="ARBA00022729"/>
    </source>
</evidence>
<dbReference type="InterPro" id="IPR050492">
    <property type="entry name" value="Bact_metal-bind_prot9"/>
</dbReference>
<reference evidence="6 7" key="1">
    <citation type="submission" date="2018-05" db="EMBL/GenBank/DDBJ databases">
        <title>Draft genome sequence of Streptococcus panodentis CCUG 70867T.</title>
        <authorList>
            <person name="Salva-Serra F."/>
            <person name="Mendez V."/>
            <person name="Jaen-Luchoro D."/>
            <person name="Gonzales-Siles L."/>
            <person name="Karlsson R."/>
            <person name="Engstrom-Jakobsson H."/>
            <person name="Busquets A."/>
            <person name="Gomila M."/>
            <person name="Pineiro-Iglesias B."/>
            <person name="Bennasar-Figueras A."/>
            <person name="Seeger M."/>
            <person name="Moore E."/>
        </authorList>
    </citation>
    <scope>NUCLEOTIDE SEQUENCE [LARGE SCALE GENOMIC DNA]</scope>
    <source>
        <strain evidence="6 7">CCUG 70867</strain>
    </source>
</reference>
<dbReference type="Proteomes" id="UP001519349">
    <property type="component" value="Unassembled WGS sequence"/>
</dbReference>
<dbReference type="Pfam" id="PF01297">
    <property type="entry name" value="ZnuA"/>
    <property type="match status" value="1"/>
</dbReference>
<protein>
    <submittedName>
        <fullName evidence="6">Adhesion protein</fullName>
    </submittedName>
</protein>
<dbReference type="PANTHER" id="PTHR42953:SF3">
    <property type="entry name" value="HIGH-AFFINITY ZINC UPTAKE SYSTEM PROTEIN ZNUA"/>
    <property type="match status" value="1"/>
</dbReference>
<evidence type="ECO:0000313" key="6">
    <source>
        <dbReference type="EMBL" id="MBP2621585.1"/>
    </source>
</evidence>
<evidence type="ECO:0000256" key="4">
    <source>
        <dbReference type="RuleBase" id="RU003512"/>
    </source>
</evidence>
<proteinExistence type="inferred from homology"/>
<dbReference type="PRINTS" id="PR00691">
    <property type="entry name" value="ADHESINB"/>
</dbReference>
<evidence type="ECO:0000256" key="2">
    <source>
        <dbReference type="ARBA" id="ARBA00022448"/>
    </source>
</evidence>